<sequence length="514" mass="59339">MTVNYNLQLSNSKPWALFLILLRWRGSIWKLVLIELVIFLLMFLSINMFLNHIVPDNTRKIAAEITQWFKSQETFKMIPIEFMLGFLVQAIITRWQKMIHDIGFIDSLSLTVAGYIHGNTDYNRMIRRNIVRYVCLAQVLASRDFSIAVRKRFIFGFMLPHEKEKFDQVDCNFGSKYWLPVQWSLSIVHKSRREQLIDSDYYCERICEEIRSFRNNLASLCKFDWVPLPLAYPQLVYLAIHVHFFIILISKQEIIPPVAQSNTTEMPSTAAILHRWIPLTPAIQFFFYMAWTKLAMVLINPFGEDDDDFETNALIDRNFKVGMRIADGTSDDVPKQLKDSFWNRNIEAFYSEQSIRINKKQDGLVGSATKFAEPCDVKQVLMIPLKRNSIGSISNSSSYQMNVRRRSPRHTNDGNTTNIGRCIPKDAVKGVASAVTTGEYAAHISSPSLCRAKKSSASIPINEESCHVNHGYTTNVEGNVDYHHKFIIRKSKIDNDGMQAVYLLSRTKKYMRLT</sequence>
<dbReference type="Proteomes" id="UP000277928">
    <property type="component" value="Unassembled WGS sequence"/>
</dbReference>
<comment type="similarity">
    <text evidence="5 6">Belongs to the anion channel-forming bestrophin (TC 1.A.46) family. Calcium-sensitive chloride channel subfamily.</text>
</comment>
<proteinExistence type="inferred from homology"/>
<keyword evidence="4 6" id="KW-0472">Membrane</keyword>
<name>A0A3P6T022_LITSI</name>
<keyword evidence="6" id="KW-0406">Ion transport</keyword>
<evidence type="ECO:0000256" key="2">
    <source>
        <dbReference type="ARBA" id="ARBA00022692"/>
    </source>
</evidence>
<evidence type="ECO:0000256" key="7">
    <source>
        <dbReference type="SAM" id="MobiDB-lite"/>
    </source>
</evidence>
<dbReference type="OMA" id="FFYMAWT"/>
<protein>
    <recommendedName>
        <fullName evidence="6">Bestrophin homolog</fullName>
    </recommendedName>
</protein>
<evidence type="ECO:0000256" key="6">
    <source>
        <dbReference type="RuleBase" id="RU363126"/>
    </source>
</evidence>
<dbReference type="Pfam" id="PF01062">
    <property type="entry name" value="Bestrophin"/>
    <property type="match status" value="1"/>
</dbReference>
<feature type="transmembrane region" description="Helical" evidence="6">
    <location>
        <begin position="75"/>
        <end position="92"/>
    </location>
</feature>
<dbReference type="GO" id="GO:0005254">
    <property type="term" value="F:chloride channel activity"/>
    <property type="evidence" value="ECO:0007669"/>
    <property type="project" value="UniProtKB-KW"/>
</dbReference>
<keyword evidence="2 6" id="KW-0812">Transmembrane</keyword>
<evidence type="ECO:0000256" key="3">
    <source>
        <dbReference type="ARBA" id="ARBA00022989"/>
    </source>
</evidence>
<feature type="region of interest" description="Disordered" evidence="7">
    <location>
        <begin position="395"/>
        <end position="419"/>
    </location>
</feature>
<dbReference type="GO" id="GO:0005886">
    <property type="term" value="C:plasma membrane"/>
    <property type="evidence" value="ECO:0007669"/>
    <property type="project" value="UniProtKB-SubCell"/>
</dbReference>
<dbReference type="InterPro" id="IPR021134">
    <property type="entry name" value="Bestrophin-like"/>
</dbReference>
<comment type="function">
    <text evidence="6">Forms chloride channels.</text>
</comment>
<evidence type="ECO:0000256" key="1">
    <source>
        <dbReference type="ARBA" id="ARBA00004370"/>
    </source>
</evidence>
<dbReference type="AlphaFoldDB" id="A0A3P6T022"/>
<dbReference type="OrthoDB" id="5828645at2759"/>
<dbReference type="PANTHER" id="PTHR10736">
    <property type="entry name" value="BESTROPHIN"/>
    <property type="match status" value="1"/>
</dbReference>
<dbReference type="EMBL" id="UYRX01000382">
    <property type="protein sequence ID" value="VDK81282.1"/>
    <property type="molecule type" value="Genomic_DNA"/>
</dbReference>
<keyword evidence="6" id="KW-0407">Ion channel</keyword>
<evidence type="ECO:0000256" key="4">
    <source>
        <dbReference type="ARBA" id="ARBA00023136"/>
    </source>
</evidence>
<dbReference type="GO" id="GO:0034707">
    <property type="term" value="C:chloride channel complex"/>
    <property type="evidence" value="ECO:0007669"/>
    <property type="project" value="UniProtKB-KW"/>
</dbReference>
<keyword evidence="6" id="KW-1003">Cell membrane</keyword>
<gene>
    <name evidence="8" type="ORF">NLS_LOCUS5251</name>
</gene>
<accession>A0A3P6T022</accession>
<keyword evidence="6" id="KW-0869">Chloride channel</keyword>
<dbReference type="PANTHER" id="PTHR10736:SF61">
    <property type="entry name" value="BESTROPHIN HOMOLOG 24"/>
    <property type="match status" value="1"/>
</dbReference>
<evidence type="ECO:0000256" key="5">
    <source>
        <dbReference type="ARBA" id="ARBA00034769"/>
    </source>
</evidence>
<dbReference type="InterPro" id="IPR000615">
    <property type="entry name" value="Bestrophin"/>
</dbReference>
<organism evidence="8 9">
    <name type="scientific">Litomosoides sigmodontis</name>
    <name type="common">Filarial nematode worm</name>
    <dbReference type="NCBI Taxonomy" id="42156"/>
    <lineage>
        <taxon>Eukaryota</taxon>
        <taxon>Metazoa</taxon>
        <taxon>Ecdysozoa</taxon>
        <taxon>Nematoda</taxon>
        <taxon>Chromadorea</taxon>
        <taxon>Rhabditida</taxon>
        <taxon>Spirurina</taxon>
        <taxon>Spiruromorpha</taxon>
        <taxon>Filarioidea</taxon>
        <taxon>Onchocercidae</taxon>
        <taxon>Litomosoides</taxon>
    </lineage>
</organism>
<keyword evidence="9" id="KW-1185">Reference proteome</keyword>
<keyword evidence="6" id="KW-0868">Chloride</keyword>
<comment type="subcellular location">
    <subcellularLocation>
        <location evidence="6">Cell membrane</location>
        <topology evidence="6">Multi-pass membrane protein</topology>
    </subcellularLocation>
    <subcellularLocation>
        <location evidence="1">Membrane</location>
    </subcellularLocation>
</comment>
<keyword evidence="6" id="KW-0813">Transport</keyword>
<evidence type="ECO:0000313" key="9">
    <source>
        <dbReference type="Proteomes" id="UP000277928"/>
    </source>
</evidence>
<reference evidence="8 9" key="1">
    <citation type="submission" date="2018-08" db="EMBL/GenBank/DDBJ databases">
        <authorList>
            <person name="Laetsch R D."/>
            <person name="Stevens L."/>
            <person name="Kumar S."/>
            <person name="Blaxter L. M."/>
        </authorList>
    </citation>
    <scope>NUCLEOTIDE SEQUENCE [LARGE SCALE GENOMIC DNA]</scope>
</reference>
<evidence type="ECO:0000313" key="8">
    <source>
        <dbReference type="EMBL" id="VDK81282.1"/>
    </source>
</evidence>
<feature type="transmembrane region" description="Helical" evidence="6">
    <location>
        <begin position="28"/>
        <end position="54"/>
    </location>
</feature>
<keyword evidence="3 6" id="KW-1133">Transmembrane helix</keyword>